<dbReference type="RefSeq" id="WP_111268506.1">
    <property type="nucleotide sequence ID" value="NZ_QKWW01000006.1"/>
</dbReference>
<feature type="transmembrane region" description="Helical" evidence="1">
    <location>
        <begin position="37"/>
        <end position="54"/>
    </location>
</feature>
<gene>
    <name evidence="2" type="ORF">DN757_01480</name>
</gene>
<accession>A0A2W6NNC8</accession>
<organism evidence="2 3">
    <name type="scientific">Paenibacillus silvae</name>
    <dbReference type="NCBI Taxonomy" id="1325358"/>
    <lineage>
        <taxon>Bacteria</taxon>
        <taxon>Bacillati</taxon>
        <taxon>Bacillota</taxon>
        <taxon>Bacilli</taxon>
        <taxon>Bacillales</taxon>
        <taxon>Paenibacillaceae</taxon>
        <taxon>Paenibacillus</taxon>
    </lineage>
</organism>
<dbReference type="AlphaFoldDB" id="A0A2W6NNC8"/>
<keyword evidence="1" id="KW-1133">Transmembrane helix</keyword>
<sequence>MKNIIASFALFVGLAAMNNLAKPVLESYSSHVFELSAMYGATTFLLWMIAFKYIHKKSK</sequence>
<comment type="caution">
    <text evidence="2">The sequence shown here is derived from an EMBL/GenBank/DDBJ whole genome shotgun (WGS) entry which is preliminary data.</text>
</comment>
<reference evidence="2 3" key="1">
    <citation type="submission" date="2018-06" db="EMBL/GenBank/DDBJ databases">
        <title>Isolation of heavy metals resistant Paenibacillus silvae NC2 from Gold-Copper mine in ZiJin, China.</title>
        <authorList>
            <person name="Xu J."/>
            <person name="Mazhar H.S."/>
            <person name="Rensing C."/>
        </authorList>
    </citation>
    <scope>NUCLEOTIDE SEQUENCE [LARGE SCALE GENOMIC DNA]</scope>
    <source>
        <strain evidence="2 3">NC2</strain>
    </source>
</reference>
<name>A0A2W6NNC8_9BACL</name>
<keyword evidence="1" id="KW-0812">Transmembrane</keyword>
<evidence type="ECO:0000256" key="1">
    <source>
        <dbReference type="SAM" id="Phobius"/>
    </source>
</evidence>
<keyword evidence="1" id="KW-0472">Membrane</keyword>
<evidence type="ECO:0000313" key="3">
    <source>
        <dbReference type="Proteomes" id="UP000249204"/>
    </source>
</evidence>
<proteinExistence type="predicted"/>
<dbReference type="EMBL" id="QKWW01000006">
    <property type="protein sequence ID" value="PZT57354.1"/>
    <property type="molecule type" value="Genomic_DNA"/>
</dbReference>
<dbReference type="Proteomes" id="UP000249204">
    <property type="component" value="Unassembled WGS sequence"/>
</dbReference>
<evidence type="ECO:0000313" key="2">
    <source>
        <dbReference type="EMBL" id="PZT57354.1"/>
    </source>
</evidence>
<protein>
    <submittedName>
        <fullName evidence="2">Uncharacterized protein</fullName>
    </submittedName>
</protein>